<name>A0A3N1CSH2_9ACTN</name>
<dbReference type="AlphaFoldDB" id="A0A3N1CSH2"/>
<keyword evidence="2" id="KW-1185">Reference proteome</keyword>
<sequence>MTASALLVPLAPAALGVLTARIVVAGGRAADRAAFVAAVGGAGVRQGQGVVLDLCAARHAVPSAPDLAGALGAVVLADPRWPGPARTVLDACEDAGVAVAVAVADGFPHDALRAALDLDEAVPLVPCVPADPGSARAVLRALLRAGVVATV</sequence>
<gene>
    <name evidence="1" type="ORF">EDD29_1631</name>
</gene>
<comment type="caution">
    <text evidence="1">The sequence shown here is derived from an EMBL/GenBank/DDBJ whole genome shotgun (WGS) entry which is preliminary data.</text>
</comment>
<protein>
    <submittedName>
        <fullName evidence="1">Uncharacterized protein</fullName>
    </submittedName>
</protein>
<dbReference type="Proteomes" id="UP000272400">
    <property type="component" value="Unassembled WGS sequence"/>
</dbReference>
<organism evidence="1 2">
    <name type="scientific">Actinocorallia herbida</name>
    <dbReference type="NCBI Taxonomy" id="58109"/>
    <lineage>
        <taxon>Bacteria</taxon>
        <taxon>Bacillati</taxon>
        <taxon>Actinomycetota</taxon>
        <taxon>Actinomycetes</taxon>
        <taxon>Streptosporangiales</taxon>
        <taxon>Thermomonosporaceae</taxon>
        <taxon>Actinocorallia</taxon>
    </lineage>
</organism>
<accession>A0A3N1CSH2</accession>
<dbReference type="EMBL" id="RJKE01000001">
    <property type="protein sequence ID" value="ROO84114.1"/>
    <property type="molecule type" value="Genomic_DNA"/>
</dbReference>
<proteinExistence type="predicted"/>
<dbReference type="RefSeq" id="WP_123663766.1">
    <property type="nucleotide sequence ID" value="NZ_RJKE01000001.1"/>
</dbReference>
<evidence type="ECO:0000313" key="2">
    <source>
        <dbReference type="Proteomes" id="UP000272400"/>
    </source>
</evidence>
<reference evidence="1 2" key="1">
    <citation type="submission" date="2018-11" db="EMBL/GenBank/DDBJ databases">
        <title>Sequencing the genomes of 1000 actinobacteria strains.</title>
        <authorList>
            <person name="Klenk H.-P."/>
        </authorList>
    </citation>
    <scope>NUCLEOTIDE SEQUENCE [LARGE SCALE GENOMIC DNA]</scope>
    <source>
        <strain evidence="1 2">DSM 44254</strain>
    </source>
</reference>
<evidence type="ECO:0000313" key="1">
    <source>
        <dbReference type="EMBL" id="ROO84114.1"/>
    </source>
</evidence>